<feature type="domain" description="Tetrapyrrole biosynthesis uroporphyrinogen III synthase" evidence="1">
    <location>
        <begin position="50"/>
        <end position="224"/>
    </location>
</feature>
<dbReference type="GO" id="GO:0004852">
    <property type="term" value="F:uroporphyrinogen-III synthase activity"/>
    <property type="evidence" value="ECO:0007669"/>
    <property type="project" value="InterPro"/>
</dbReference>
<dbReference type="InterPro" id="IPR036108">
    <property type="entry name" value="4pyrrol_syn_uPrphyn_synt_sf"/>
</dbReference>
<proteinExistence type="predicted"/>
<name>A0A4Q7VI83_9BACT</name>
<dbReference type="Gene3D" id="3.40.50.10090">
    <property type="match status" value="2"/>
</dbReference>
<evidence type="ECO:0000313" key="3">
    <source>
        <dbReference type="Proteomes" id="UP000293562"/>
    </source>
</evidence>
<dbReference type="GO" id="GO:0005829">
    <property type="term" value="C:cytosol"/>
    <property type="evidence" value="ECO:0007669"/>
    <property type="project" value="TreeGrafter"/>
</dbReference>
<sequence>MTKTPKRILFTRNLNSEQVEFGTKLNCLIDHHTFIRIDLCQLDQKTIDIINSGDYPNWIFTSQNAVRSLMQFQAKIQFDKVNKCYAVGEKTAELLKNIDLTAEIPQRQNAEALSHLLEEQSSESFLYFTGNLRQDTLINFFEEHDTPYKEIQVYETHLIQPEIDLENYDAICFCSPSAVHSFFKNYQLKNNQPCFAIGYTTAVALVDYSDNVMLADQTNVYALIQSCNQYLNS</sequence>
<dbReference type="Proteomes" id="UP000293562">
    <property type="component" value="Unassembled WGS sequence"/>
</dbReference>
<dbReference type="OrthoDB" id="1523900at2"/>
<dbReference type="InterPro" id="IPR003754">
    <property type="entry name" value="4pyrrol_synth_uPrphyn_synth"/>
</dbReference>
<evidence type="ECO:0000313" key="2">
    <source>
        <dbReference type="EMBL" id="RZT95831.1"/>
    </source>
</evidence>
<dbReference type="CDD" id="cd06578">
    <property type="entry name" value="HemD"/>
    <property type="match status" value="1"/>
</dbReference>
<dbReference type="PANTHER" id="PTHR12390:SF0">
    <property type="entry name" value="UROPORPHYRINOGEN-III SYNTHASE"/>
    <property type="match status" value="1"/>
</dbReference>
<dbReference type="InterPro" id="IPR039793">
    <property type="entry name" value="UROS/Hem4"/>
</dbReference>
<protein>
    <submittedName>
        <fullName evidence="2">Uroporphyrinogen-III synthase</fullName>
    </submittedName>
</protein>
<dbReference type="PANTHER" id="PTHR12390">
    <property type="entry name" value="UROPORPHYRINOGEN III SYNTHASE"/>
    <property type="match status" value="1"/>
</dbReference>
<reference evidence="2 3" key="1">
    <citation type="submission" date="2019-02" db="EMBL/GenBank/DDBJ databases">
        <title>Genomic Encyclopedia of Type Strains, Phase IV (KMG-IV): sequencing the most valuable type-strain genomes for metagenomic binning, comparative biology and taxonomic classification.</title>
        <authorList>
            <person name="Goeker M."/>
        </authorList>
    </citation>
    <scope>NUCLEOTIDE SEQUENCE [LARGE SCALE GENOMIC DNA]</scope>
    <source>
        <strain evidence="2 3">DSM 28825</strain>
    </source>
</reference>
<accession>A0A4Q7VI83</accession>
<evidence type="ECO:0000259" key="1">
    <source>
        <dbReference type="Pfam" id="PF02602"/>
    </source>
</evidence>
<keyword evidence="3" id="KW-1185">Reference proteome</keyword>
<gene>
    <name evidence="2" type="ORF">EV201_0459</name>
</gene>
<dbReference type="Pfam" id="PF02602">
    <property type="entry name" value="HEM4"/>
    <property type="match status" value="1"/>
</dbReference>
<dbReference type="AlphaFoldDB" id="A0A4Q7VI83"/>
<dbReference type="SUPFAM" id="SSF69618">
    <property type="entry name" value="HemD-like"/>
    <property type="match status" value="1"/>
</dbReference>
<dbReference type="RefSeq" id="WP_130305759.1">
    <property type="nucleotide sequence ID" value="NZ_SHKN01000001.1"/>
</dbReference>
<organism evidence="2 3">
    <name type="scientific">Ancylomarina subtilis</name>
    <dbReference type="NCBI Taxonomy" id="1639035"/>
    <lineage>
        <taxon>Bacteria</taxon>
        <taxon>Pseudomonadati</taxon>
        <taxon>Bacteroidota</taxon>
        <taxon>Bacteroidia</taxon>
        <taxon>Marinilabiliales</taxon>
        <taxon>Marinifilaceae</taxon>
        <taxon>Ancylomarina</taxon>
    </lineage>
</organism>
<comment type="caution">
    <text evidence="2">The sequence shown here is derived from an EMBL/GenBank/DDBJ whole genome shotgun (WGS) entry which is preliminary data.</text>
</comment>
<dbReference type="GO" id="GO:0006780">
    <property type="term" value="P:uroporphyrinogen III biosynthetic process"/>
    <property type="evidence" value="ECO:0007669"/>
    <property type="project" value="InterPro"/>
</dbReference>
<dbReference type="EMBL" id="SHKN01000001">
    <property type="protein sequence ID" value="RZT95831.1"/>
    <property type="molecule type" value="Genomic_DNA"/>
</dbReference>